<protein>
    <recommendedName>
        <fullName evidence="4">Fe2OG dioxygenase domain-containing protein</fullName>
    </recommendedName>
</protein>
<evidence type="ECO:0000313" key="5">
    <source>
        <dbReference type="EMBL" id="GAA3128864.1"/>
    </source>
</evidence>
<comment type="caution">
    <text evidence="5">The sequence shown here is derived from an EMBL/GenBank/DDBJ whole genome shotgun (WGS) entry which is preliminary data.</text>
</comment>
<sequence length="267" mass="29567">MPVELVASAFEETRNFYLRPLGEKIEFNAGVGSQFLGYRSLGREKSTSHMGGEACEQYRIGRTAGALASGRSADFYHEPFRRCAALFERMTVLGDRIFSACVEGLALGGDSFAPYMKSPMHRLGLNYYKVGYGAEIANTVDYAMSPHVDHAIFTVIAQDKPGLEVQDPDGSWIHVPVTPDALFVFLGDYVQRWTNGAYRSALHRVGPVPVDRISIQYKHRPSYSTVVAPLDPFVDEENPPRYDPFDTGSLYESLLESLLGGTEAAPR</sequence>
<gene>
    <name evidence="5" type="ORF">GCM10010449_57580</name>
</gene>
<dbReference type="PROSITE" id="PS51471">
    <property type="entry name" value="FE2OG_OXY"/>
    <property type="match status" value="1"/>
</dbReference>
<comment type="similarity">
    <text evidence="3">Belongs to the iron/ascorbate-dependent oxidoreductase family.</text>
</comment>
<evidence type="ECO:0000259" key="4">
    <source>
        <dbReference type="PROSITE" id="PS51471"/>
    </source>
</evidence>
<evidence type="ECO:0000313" key="6">
    <source>
        <dbReference type="Proteomes" id="UP001501637"/>
    </source>
</evidence>
<name>A0ABP6MYD2_9ACTN</name>
<proteinExistence type="inferred from homology"/>
<dbReference type="InterPro" id="IPR005123">
    <property type="entry name" value="Oxoglu/Fe-dep_dioxygenase_dom"/>
</dbReference>
<dbReference type="InterPro" id="IPR044861">
    <property type="entry name" value="IPNS-like_FE2OG_OXY"/>
</dbReference>
<dbReference type="EMBL" id="BAAAUG010000118">
    <property type="protein sequence ID" value="GAA3128864.1"/>
    <property type="molecule type" value="Genomic_DNA"/>
</dbReference>
<keyword evidence="2" id="KW-0045">Antibiotic biosynthesis</keyword>
<evidence type="ECO:0000256" key="2">
    <source>
        <dbReference type="ARBA" id="ARBA00023194"/>
    </source>
</evidence>
<evidence type="ECO:0000256" key="1">
    <source>
        <dbReference type="ARBA" id="ARBA00004792"/>
    </source>
</evidence>
<organism evidence="5 6">
    <name type="scientific">Streptomyces rectiviolaceus</name>
    <dbReference type="NCBI Taxonomy" id="332591"/>
    <lineage>
        <taxon>Bacteria</taxon>
        <taxon>Bacillati</taxon>
        <taxon>Actinomycetota</taxon>
        <taxon>Actinomycetes</taxon>
        <taxon>Kitasatosporales</taxon>
        <taxon>Streptomycetaceae</taxon>
        <taxon>Streptomyces</taxon>
    </lineage>
</organism>
<accession>A0ABP6MYD2</accession>
<dbReference type="PANTHER" id="PTHR47990">
    <property type="entry name" value="2-OXOGLUTARATE (2OG) AND FE(II)-DEPENDENT OXYGENASE SUPERFAMILY PROTEIN-RELATED"/>
    <property type="match status" value="1"/>
</dbReference>
<dbReference type="SUPFAM" id="SSF51197">
    <property type="entry name" value="Clavaminate synthase-like"/>
    <property type="match status" value="1"/>
</dbReference>
<keyword evidence="3" id="KW-0479">Metal-binding</keyword>
<reference evidence="6" key="1">
    <citation type="journal article" date="2019" name="Int. J. Syst. Evol. Microbiol.">
        <title>The Global Catalogue of Microorganisms (GCM) 10K type strain sequencing project: providing services to taxonomists for standard genome sequencing and annotation.</title>
        <authorList>
            <consortium name="The Broad Institute Genomics Platform"/>
            <consortium name="The Broad Institute Genome Sequencing Center for Infectious Disease"/>
            <person name="Wu L."/>
            <person name="Ma J."/>
        </authorList>
    </citation>
    <scope>NUCLEOTIDE SEQUENCE [LARGE SCALE GENOMIC DNA]</scope>
    <source>
        <strain evidence="6">JCM 9092</strain>
    </source>
</reference>
<evidence type="ECO:0000256" key="3">
    <source>
        <dbReference type="RuleBase" id="RU003682"/>
    </source>
</evidence>
<feature type="domain" description="Fe2OG dioxygenase" evidence="4">
    <location>
        <begin position="118"/>
        <end position="221"/>
    </location>
</feature>
<comment type="pathway">
    <text evidence="1">Antibiotic biosynthesis.</text>
</comment>
<keyword evidence="6" id="KW-1185">Reference proteome</keyword>
<dbReference type="Gene3D" id="2.60.120.330">
    <property type="entry name" value="B-lactam Antibiotic, Isopenicillin N Synthase, Chain"/>
    <property type="match status" value="1"/>
</dbReference>
<dbReference type="InterPro" id="IPR027443">
    <property type="entry name" value="IPNS-like_sf"/>
</dbReference>
<dbReference type="InterPro" id="IPR050231">
    <property type="entry name" value="Iron_ascorbate_oxido_reductase"/>
</dbReference>
<dbReference type="Pfam" id="PF03171">
    <property type="entry name" value="2OG-FeII_Oxy"/>
    <property type="match status" value="1"/>
</dbReference>
<dbReference type="Proteomes" id="UP001501637">
    <property type="component" value="Unassembled WGS sequence"/>
</dbReference>
<keyword evidence="3" id="KW-0560">Oxidoreductase</keyword>
<keyword evidence="3" id="KW-0408">Iron</keyword>